<evidence type="ECO:0000256" key="5">
    <source>
        <dbReference type="ARBA" id="ARBA00022737"/>
    </source>
</evidence>
<accession>A0A8J1T7I6</accession>
<evidence type="ECO:0000313" key="14">
    <source>
        <dbReference type="EMBL" id="CAH1783600.1"/>
    </source>
</evidence>
<evidence type="ECO:0000256" key="9">
    <source>
        <dbReference type="ARBA" id="ARBA00023170"/>
    </source>
</evidence>
<dbReference type="Gene3D" id="3.30.200.20">
    <property type="entry name" value="Phosphorylase Kinase, domain 1"/>
    <property type="match status" value="1"/>
</dbReference>
<dbReference type="InterPro" id="IPR008266">
    <property type="entry name" value="Tyr_kinase_AS"/>
</dbReference>
<evidence type="ECO:0000256" key="12">
    <source>
        <dbReference type="SAM" id="MobiDB-lite"/>
    </source>
</evidence>
<evidence type="ECO:0000256" key="6">
    <source>
        <dbReference type="ARBA" id="ARBA00022777"/>
    </source>
</evidence>
<dbReference type="GO" id="GO:0007169">
    <property type="term" value="P:cell surface receptor protein tyrosine kinase signaling pathway"/>
    <property type="evidence" value="ECO:0007669"/>
    <property type="project" value="TreeGrafter"/>
</dbReference>
<dbReference type="PROSITE" id="PS00109">
    <property type="entry name" value="PROTEIN_KINASE_TYR"/>
    <property type="match status" value="1"/>
</dbReference>
<protein>
    <recommendedName>
        <fullName evidence="2">receptor protein-tyrosine kinase</fullName>
        <ecNumber evidence="2">2.7.10.1</ecNumber>
    </recommendedName>
</protein>
<dbReference type="InterPro" id="IPR013783">
    <property type="entry name" value="Ig-like_fold"/>
</dbReference>
<comment type="subcellular location">
    <subcellularLocation>
        <location evidence="1">Membrane</location>
        <topology evidence="1">Single-pass membrane protein</topology>
    </subcellularLocation>
</comment>
<evidence type="ECO:0000256" key="4">
    <source>
        <dbReference type="ARBA" id="ARBA00022692"/>
    </source>
</evidence>
<dbReference type="PROSITE" id="PS50853">
    <property type="entry name" value="FN3"/>
    <property type="match status" value="1"/>
</dbReference>
<gene>
    <name evidence="14" type="ORF">OFUS_LOCUS9927</name>
</gene>
<dbReference type="SUPFAM" id="SSF56112">
    <property type="entry name" value="Protein kinase-like (PK-like)"/>
    <property type="match status" value="1"/>
</dbReference>
<dbReference type="Gene3D" id="2.60.40.10">
    <property type="entry name" value="Immunoglobulins"/>
    <property type="match status" value="1"/>
</dbReference>
<dbReference type="SUPFAM" id="SSF49265">
    <property type="entry name" value="Fibronectin type III"/>
    <property type="match status" value="1"/>
</dbReference>
<name>A0A8J1T7I6_OWEFU</name>
<reference evidence="14" key="1">
    <citation type="submission" date="2022-03" db="EMBL/GenBank/DDBJ databases">
        <authorList>
            <person name="Martin C."/>
        </authorList>
    </citation>
    <scope>NUCLEOTIDE SEQUENCE</scope>
</reference>
<dbReference type="SMART" id="SM00219">
    <property type="entry name" value="TyrKc"/>
    <property type="match status" value="1"/>
</dbReference>
<dbReference type="AlphaFoldDB" id="A0A8J1T7I6"/>
<dbReference type="InterPro" id="IPR003961">
    <property type="entry name" value="FN3_dom"/>
</dbReference>
<dbReference type="EMBL" id="CAIIXF020000005">
    <property type="protein sequence ID" value="CAH1783600.1"/>
    <property type="molecule type" value="Genomic_DNA"/>
</dbReference>
<comment type="caution">
    <text evidence="14">The sequence shown here is derived from an EMBL/GenBank/DDBJ whole genome shotgun (WGS) entry which is preliminary data.</text>
</comment>
<feature type="transmembrane region" description="Helical" evidence="13">
    <location>
        <begin position="393"/>
        <end position="416"/>
    </location>
</feature>
<dbReference type="InterPro" id="IPR017441">
    <property type="entry name" value="Protein_kinase_ATP_BS"/>
</dbReference>
<organism evidence="14 15">
    <name type="scientific">Owenia fusiformis</name>
    <name type="common">Polychaete worm</name>
    <dbReference type="NCBI Taxonomy" id="6347"/>
    <lineage>
        <taxon>Eukaryota</taxon>
        <taxon>Metazoa</taxon>
        <taxon>Spiralia</taxon>
        <taxon>Lophotrochozoa</taxon>
        <taxon>Annelida</taxon>
        <taxon>Polychaeta</taxon>
        <taxon>Sedentaria</taxon>
        <taxon>Canalipalpata</taxon>
        <taxon>Sabellida</taxon>
        <taxon>Oweniida</taxon>
        <taxon>Oweniidae</taxon>
        <taxon>Owenia</taxon>
    </lineage>
</organism>
<evidence type="ECO:0000256" key="1">
    <source>
        <dbReference type="ARBA" id="ARBA00004167"/>
    </source>
</evidence>
<dbReference type="InterPro" id="IPR000719">
    <property type="entry name" value="Prot_kinase_dom"/>
</dbReference>
<dbReference type="InterPro" id="IPR036116">
    <property type="entry name" value="FN3_sf"/>
</dbReference>
<keyword evidence="15" id="KW-1185">Reference proteome</keyword>
<dbReference type="InterPro" id="IPR001245">
    <property type="entry name" value="Ser-Thr/Tyr_kinase_cat_dom"/>
</dbReference>
<dbReference type="GO" id="GO:0005524">
    <property type="term" value="F:ATP binding"/>
    <property type="evidence" value="ECO:0007669"/>
    <property type="project" value="UniProtKB-UniRule"/>
</dbReference>
<proteinExistence type="predicted"/>
<feature type="compositionally biased region" description="Polar residues" evidence="12">
    <location>
        <begin position="12"/>
        <end position="21"/>
    </location>
</feature>
<feature type="compositionally biased region" description="Basic and acidic residues" evidence="12">
    <location>
        <begin position="1"/>
        <end position="11"/>
    </location>
</feature>
<dbReference type="OrthoDB" id="3256376at2759"/>
<evidence type="ECO:0000313" key="15">
    <source>
        <dbReference type="Proteomes" id="UP000749559"/>
    </source>
</evidence>
<evidence type="ECO:0000256" key="2">
    <source>
        <dbReference type="ARBA" id="ARBA00011902"/>
    </source>
</evidence>
<keyword evidence="4 13" id="KW-0812">Transmembrane</keyword>
<dbReference type="PANTHER" id="PTHR24416">
    <property type="entry name" value="TYROSINE-PROTEIN KINASE RECEPTOR"/>
    <property type="match status" value="1"/>
</dbReference>
<dbReference type="PROSITE" id="PS00107">
    <property type="entry name" value="PROTEIN_KINASE_ATP"/>
    <property type="match status" value="1"/>
</dbReference>
<evidence type="ECO:0000256" key="10">
    <source>
        <dbReference type="ARBA" id="ARBA00023180"/>
    </source>
</evidence>
<evidence type="ECO:0000256" key="3">
    <source>
        <dbReference type="ARBA" id="ARBA00022679"/>
    </source>
</evidence>
<evidence type="ECO:0000256" key="13">
    <source>
        <dbReference type="SAM" id="Phobius"/>
    </source>
</evidence>
<dbReference type="Gene3D" id="1.10.510.10">
    <property type="entry name" value="Transferase(Phosphotransferase) domain 1"/>
    <property type="match status" value="1"/>
</dbReference>
<keyword evidence="9" id="KW-0675">Receptor</keyword>
<evidence type="ECO:0000256" key="11">
    <source>
        <dbReference type="ARBA" id="ARBA00051243"/>
    </source>
</evidence>
<keyword evidence="6" id="KW-0418">Kinase</keyword>
<keyword evidence="3" id="KW-0808">Transferase</keyword>
<dbReference type="GO" id="GO:0005886">
    <property type="term" value="C:plasma membrane"/>
    <property type="evidence" value="ECO:0007669"/>
    <property type="project" value="TreeGrafter"/>
</dbReference>
<dbReference type="InterPro" id="IPR020635">
    <property type="entry name" value="Tyr_kinase_cat_dom"/>
</dbReference>
<dbReference type="FunFam" id="1.10.510.10:FF:000462">
    <property type="entry name" value="Receptor tyrosine kinase"/>
    <property type="match status" value="1"/>
</dbReference>
<dbReference type="InterPro" id="IPR011009">
    <property type="entry name" value="Kinase-like_dom_sf"/>
</dbReference>
<dbReference type="CDD" id="cd00192">
    <property type="entry name" value="PTKc"/>
    <property type="match status" value="1"/>
</dbReference>
<dbReference type="Pfam" id="PF00041">
    <property type="entry name" value="fn3"/>
    <property type="match status" value="1"/>
</dbReference>
<dbReference type="Pfam" id="PF07714">
    <property type="entry name" value="PK_Tyr_Ser-Thr"/>
    <property type="match status" value="1"/>
</dbReference>
<keyword evidence="10" id="KW-0325">Glycoprotein</keyword>
<dbReference type="InterPro" id="IPR050122">
    <property type="entry name" value="RTK"/>
</dbReference>
<keyword evidence="5" id="KW-0677">Repeat</keyword>
<dbReference type="GO" id="GO:0043235">
    <property type="term" value="C:receptor complex"/>
    <property type="evidence" value="ECO:0007669"/>
    <property type="project" value="TreeGrafter"/>
</dbReference>
<keyword evidence="8 13" id="KW-0472">Membrane</keyword>
<sequence>MGQLLTDRETDGQVSDCNSSPYAPKDRRIVSVSIRPACRYSTQQNPGVICWKWDTVDKNGQVSQIPLMTILEKRVTIGNKSSEWKVLGRVQNDFVNLTNNFKNGQLNPDAMWQLRVTVVTSEGVASTPATAKPFSTLPIGWVPKQPLKVYLVEQHEEHNKIQATIGWIPSADAGCQYRIHLFSNGEAGYITQEKEMLPKTLHRFKNLMFSTNYTVKVRATDGAFQRESNATTFSFISMSCLQAYAGSFKKCAPGPPQNPQWKYEENKVTNRTGEQNIIYNVNVQWDPPNGTSPSNNIDSYEIKWRKVPLFHIQAGNNAKPEGDSIHLQQNTSTWLFEKLTWDNLYEIEIYAKSSAGISDPVFLRINTTHDSAGLGALKLPTETLSGFSWIKTALPYLIAVLLVCLAIILVLVVLYFKRRRKYAWRTNEKYIFKSVELTNGENNNSDASGACVDEYEVSLSNLVLGCEIGEGAFGRVLKAELVTTHDISQTVAVKLLKPNCSEEDRSALIQEIEFLKQLGPHINIVSIVACCTKGRKVCLVLDYCKYGDLRDYLKTLREQWVPLMNIVNNPCAWNSKADSKESTDSDQTAISTLTASTGDGTASSAAKISTTKLLSYARQITMGMEFLAKKKFVHRDLAARNVLVYDENIVKISDFGLTRDVYENSIYKKTTPGKVPYKWMALESIFNNVYTIKSDVWSFGIVLWELVTLGGSPYPGLSGIDLFNFLKAGYRMERPDNCTNEIYDIMLICWHPNPERRPSFTALKEKIDILLQNNSNYIDFDLKGNVDYYRDSSQSGGTEGSADTIPAIHHTCPNKPWEPKYNYNTNLGENTKDVTVSYSSVRHPSHNLHPMDNNIRINAFNPDQWDHKKSHTTNINYVTFHSLNDGEKVVEHQSEDNDDDEHIDGDLEWWDVGKQAESTV</sequence>
<dbReference type="GO" id="GO:0004714">
    <property type="term" value="F:transmembrane receptor protein tyrosine kinase activity"/>
    <property type="evidence" value="ECO:0007669"/>
    <property type="project" value="UniProtKB-EC"/>
</dbReference>
<feature type="region of interest" description="Disordered" evidence="12">
    <location>
        <begin position="1"/>
        <end position="22"/>
    </location>
</feature>
<dbReference type="Proteomes" id="UP000749559">
    <property type="component" value="Unassembled WGS sequence"/>
</dbReference>
<dbReference type="PROSITE" id="PS50011">
    <property type="entry name" value="PROTEIN_KINASE_DOM"/>
    <property type="match status" value="1"/>
</dbReference>
<keyword evidence="7 13" id="KW-1133">Transmembrane helix</keyword>
<dbReference type="SMART" id="SM00060">
    <property type="entry name" value="FN3"/>
    <property type="match status" value="2"/>
</dbReference>
<comment type="catalytic activity">
    <reaction evidence="11">
        <text>L-tyrosyl-[protein] + ATP = O-phospho-L-tyrosyl-[protein] + ADP + H(+)</text>
        <dbReference type="Rhea" id="RHEA:10596"/>
        <dbReference type="Rhea" id="RHEA-COMP:10136"/>
        <dbReference type="Rhea" id="RHEA-COMP:20101"/>
        <dbReference type="ChEBI" id="CHEBI:15378"/>
        <dbReference type="ChEBI" id="CHEBI:30616"/>
        <dbReference type="ChEBI" id="CHEBI:46858"/>
        <dbReference type="ChEBI" id="CHEBI:61978"/>
        <dbReference type="ChEBI" id="CHEBI:456216"/>
        <dbReference type="EC" id="2.7.10.1"/>
    </reaction>
</comment>
<dbReference type="CDD" id="cd00063">
    <property type="entry name" value="FN3"/>
    <property type="match status" value="2"/>
</dbReference>
<evidence type="ECO:0000256" key="8">
    <source>
        <dbReference type="ARBA" id="ARBA00023136"/>
    </source>
</evidence>
<dbReference type="PANTHER" id="PTHR24416:SF620">
    <property type="entry name" value="TYROSINE-PROTEIN KINASE RECEPTOR TORSO"/>
    <property type="match status" value="1"/>
</dbReference>
<evidence type="ECO:0000256" key="7">
    <source>
        <dbReference type="ARBA" id="ARBA00022989"/>
    </source>
</evidence>
<dbReference type="EC" id="2.7.10.1" evidence="2"/>